<dbReference type="Gene3D" id="1.20.1740.10">
    <property type="entry name" value="Amino acid/polyamine transporter I"/>
    <property type="match status" value="1"/>
</dbReference>
<dbReference type="EMBL" id="FNCG01000004">
    <property type="protein sequence ID" value="SDG73005.1"/>
    <property type="molecule type" value="Genomic_DNA"/>
</dbReference>
<keyword evidence="8" id="KW-1185">Reference proteome</keyword>
<feature type="transmembrane region" description="Helical" evidence="6">
    <location>
        <begin position="476"/>
        <end position="495"/>
    </location>
</feature>
<protein>
    <submittedName>
        <fullName evidence="7">Amino acid/polyamine/organocation transporter, APC superfamily</fullName>
    </submittedName>
</protein>
<dbReference type="InterPro" id="IPR002293">
    <property type="entry name" value="AA/rel_permease1"/>
</dbReference>
<dbReference type="PANTHER" id="PTHR43243">
    <property type="entry name" value="INNER MEMBRANE TRANSPORTER YGJI-RELATED"/>
    <property type="match status" value="1"/>
</dbReference>
<feature type="transmembrane region" description="Helical" evidence="6">
    <location>
        <begin position="339"/>
        <end position="362"/>
    </location>
</feature>
<feature type="transmembrane region" description="Helical" evidence="6">
    <location>
        <begin position="421"/>
        <end position="438"/>
    </location>
</feature>
<sequence>MKLFIKKPIAQLMAASAETEKSLKRTLGVGSLIALGIGAIIGAGIFVRTAAAAGEHAGPAVTISFLIAAAGCALAGLCYAEFASMIPIAGSAYTYSYATMGEFIAWIIGWDLVLEYALGAATVAIGWSQYFNEFLTTFFNVHIPYAWSHSFMEVSNTTAGMYAAEMGTRGIVNLPAILILFLLTLLLIRGTAESAVVNNIIVIVKVAIVLMIIGLGWHFINPAFHTPYTIPADAGKIKVSAGVVDYADTFNHGWLGVLRGASVVFFAFIGFDAVSTAAQEAKNPQRDMPKGILISLVFCTVLYILFSHVLTGLVSYKDFLIQGKEASVSYAIKTAMPGYGWLASFVTVSILAGFSSVILVMLMGQTRVFYTMSTDGLIPKVFSKLHPKFRTPYKSQWLFFVFVSLFAGFIPDKYVGDMVSIGTLFAFVLVCIGILILRRTDPDIVRPFKTPAYMIVCPLGALICLCMIASEGWENWARLIVWLLIGFAVYFGYSIKRSHVRHGKVEGANNPINPKFVE</sequence>
<feature type="transmembrane region" description="Helical" evidence="6">
    <location>
        <begin position="27"/>
        <end position="47"/>
    </location>
</feature>
<feature type="transmembrane region" description="Helical" evidence="6">
    <location>
        <begin position="103"/>
        <end position="127"/>
    </location>
</feature>
<accession>A0A1G7WLV2</accession>
<organism evidence="7 8">
    <name type="scientific">Mucilaginibacter gossypii</name>
    <dbReference type="NCBI Taxonomy" id="551996"/>
    <lineage>
        <taxon>Bacteria</taxon>
        <taxon>Pseudomonadati</taxon>
        <taxon>Bacteroidota</taxon>
        <taxon>Sphingobacteriia</taxon>
        <taxon>Sphingobacteriales</taxon>
        <taxon>Sphingobacteriaceae</taxon>
        <taxon>Mucilaginibacter</taxon>
    </lineage>
</organism>
<name>A0A1G7WLV2_9SPHI</name>
<keyword evidence="3 6" id="KW-0812">Transmembrane</keyword>
<dbReference type="RefSeq" id="WP_091166763.1">
    <property type="nucleotide sequence ID" value="NZ_CP071878.2"/>
</dbReference>
<feature type="transmembrane region" description="Helical" evidence="6">
    <location>
        <begin position="253"/>
        <end position="271"/>
    </location>
</feature>
<evidence type="ECO:0000256" key="1">
    <source>
        <dbReference type="ARBA" id="ARBA00004141"/>
    </source>
</evidence>
<keyword evidence="5 6" id="KW-0472">Membrane</keyword>
<dbReference type="Pfam" id="PF13520">
    <property type="entry name" value="AA_permease_2"/>
    <property type="match status" value="1"/>
</dbReference>
<feature type="transmembrane region" description="Helical" evidence="6">
    <location>
        <begin position="170"/>
        <end position="188"/>
    </location>
</feature>
<dbReference type="STRING" id="551996.SAMN05192573_104477"/>
<proteinExistence type="predicted"/>
<evidence type="ECO:0000256" key="3">
    <source>
        <dbReference type="ARBA" id="ARBA00022692"/>
    </source>
</evidence>
<dbReference type="Proteomes" id="UP000199705">
    <property type="component" value="Unassembled WGS sequence"/>
</dbReference>
<evidence type="ECO:0000313" key="8">
    <source>
        <dbReference type="Proteomes" id="UP000199705"/>
    </source>
</evidence>
<comment type="subcellular location">
    <subcellularLocation>
        <location evidence="1">Membrane</location>
        <topology evidence="1">Multi-pass membrane protein</topology>
    </subcellularLocation>
</comment>
<evidence type="ECO:0000256" key="4">
    <source>
        <dbReference type="ARBA" id="ARBA00022989"/>
    </source>
</evidence>
<feature type="transmembrane region" description="Helical" evidence="6">
    <location>
        <begin position="450"/>
        <end position="470"/>
    </location>
</feature>
<dbReference type="GO" id="GO:0016020">
    <property type="term" value="C:membrane"/>
    <property type="evidence" value="ECO:0007669"/>
    <property type="project" value="UniProtKB-SubCell"/>
</dbReference>
<keyword evidence="4 6" id="KW-1133">Transmembrane helix</keyword>
<evidence type="ECO:0000256" key="5">
    <source>
        <dbReference type="ARBA" id="ARBA00023136"/>
    </source>
</evidence>
<gene>
    <name evidence="7" type="ORF">SAMN05192573_104477</name>
</gene>
<dbReference type="PANTHER" id="PTHR43243:SF4">
    <property type="entry name" value="CATIONIC AMINO ACID TRANSPORTER 4"/>
    <property type="match status" value="1"/>
</dbReference>
<evidence type="ECO:0000256" key="6">
    <source>
        <dbReference type="SAM" id="Phobius"/>
    </source>
</evidence>
<feature type="transmembrane region" description="Helical" evidence="6">
    <location>
        <begin position="292"/>
        <end position="310"/>
    </location>
</feature>
<keyword evidence="2" id="KW-0813">Transport</keyword>
<dbReference type="AlphaFoldDB" id="A0A1G7WLV2"/>
<feature type="transmembrane region" description="Helical" evidence="6">
    <location>
        <begin position="59"/>
        <end position="82"/>
    </location>
</feature>
<dbReference type="PIRSF" id="PIRSF006060">
    <property type="entry name" value="AA_transporter"/>
    <property type="match status" value="1"/>
</dbReference>
<dbReference type="GO" id="GO:0015171">
    <property type="term" value="F:amino acid transmembrane transporter activity"/>
    <property type="evidence" value="ECO:0007669"/>
    <property type="project" value="TreeGrafter"/>
</dbReference>
<evidence type="ECO:0000313" key="7">
    <source>
        <dbReference type="EMBL" id="SDG73005.1"/>
    </source>
</evidence>
<evidence type="ECO:0000256" key="2">
    <source>
        <dbReference type="ARBA" id="ARBA00022448"/>
    </source>
</evidence>
<reference evidence="8" key="1">
    <citation type="submission" date="2016-10" db="EMBL/GenBank/DDBJ databases">
        <authorList>
            <person name="Varghese N."/>
            <person name="Submissions S."/>
        </authorList>
    </citation>
    <scope>NUCLEOTIDE SEQUENCE [LARGE SCALE GENOMIC DNA]</scope>
    <source>
        <strain evidence="8">Gh-67</strain>
    </source>
</reference>
<feature type="transmembrane region" description="Helical" evidence="6">
    <location>
        <begin position="397"/>
        <end position="415"/>
    </location>
</feature>
<feature type="transmembrane region" description="Helical" evidence="6">
    <location>
        <begin position="200"/>
        <end position="220"/>
    </location>
</feature>